<dbReference type="InterPro" id="IPR036188">
    <property type="entry name" value="FAD/NAD-bd_sf"/>
</dbReference>
<name>A0A379DE72_9FIRM</name>
<protein>
    <submittedName>
        <fullName evidence="6">Flavoprotein, HI0933 family</fullName>
    </submittedName>
</protein>
<evidence type="ECO:0000256" key="1">
    <source>
        <dbReference type="ARBA" id="ARBA00001974"/>
    </source>
</evidence>
<feature type="domain" description="RsdA/BaiN/AoA(So)-like Rossmann fold-like" evidence="4">
    <location>
        <begin position="2"/>
        <end position="391"/>
    </location>
</feature>
<dbReference type="SUPFAM" id="SSF51905">
    <property type="entry name" value="FAD/NAD(P)-binding domain"/>
    <property type="match status" value="1"/>
</dbReference>
<dbReference type="AlphaFoldDB" id="A0A379DE72"/>
<dbReference type="NCBIfam" id="TIGR00275">
    <property type="entry name" value="aminoacetone oxidase family FAD-binding enzyme"/>
    <property type="match status" value="1"/>
</dbReference>
<dbReference type="Pfam" id="PF03486">
    <property type="entry name" value="HI0933_like"/>
    <property type="match status" value="1"/>
</dbReference>
<comment type="cofactor">
    <cofactor evidence="1">
        <name>FAD</name>
        <dbReference type="ChEBI" id="CHEBI:57692"/>
    </cofactor>
</comment>
<dbReference type="Gene3D" id="2.40.30.10">
    <property type="entry name" value="Translation factors"/>
    <property type="match status" value="1"/>
</dbReference>
<evidence type="ECO:0000313" key="6">
    <source>
        <dbReference type="EMBL" id="SUB76060.1"/>
    </source>
</evidence>
<dbReference type="EMBL" id="UGTH01000001">
    <property type="protein sequence ID" value="SUB76060.1"/>
    <property type="molecule type" value="Genomic_DNA"/>
</dbReference>
<dbReference type="PANTHER" id="PTHR42887">
    <property type="entry name" value="OS12G0638800 PROTEIN"/>
    <property type="match status" value="1"/>
</dbReference>
<organism evidence="6 7">
    <name type="scientific">Peptoniphilus indolicus</name>
    <dbReference type="NCBI Taxonomy" id="33030"/>
    <lineage>
        <taxon>Bacteria</taxon>
        <taxon>Bacillati</taxon>
        <taxon>Bacillota</taxon>
        <taxon>Tissierellia</taxon>
        <taxon>Tissierellales</taxon>
        <taxon>Peptoniphilaceae</taxon>
        <taxon>Peptoniphilus</taxon>
    </lineage>
</organism>
<dbReference type="Pfam" id="PF22780">
    <property type="entry name" value="HI0933_like_1st"/>
    <property type="match status" value="1"/>
</dbReference>
<reference evidence="6 7" key="1">
    <citation type="submission" date="2018-06" db="EMBL/GenBank/DDBJ databases">
        <authorList>
            <consortium name="Pathogen Informatics"/>
            <person name="Doyle S."/>
        </authorList>
    </citation>
    <scope>NUCLEOTIDE SEQUENCE [LARGE SCALE GENOMIC DNA]</scope>
    <source>
        <strain evidence="6 7">NCTC11088</strain>
    </source>
</reference>
<feature type="domain" description="RsdA/BaiN/AoA(So)-like insert" evidence="5">
    <location>
        <begin position="182"/>
        <end position="339"/>
    </location>
</feature>
<keyword evidence="2" id="KW-0285">Flavoprotein</keyword>
<evidence type="ECO:0000259" key="4">
    <source>
        <dbReference type="Pfam" id="PF03486"/>
    </source>
</evidence>
<dbReference type="InterPro" id="IPR057661">
    <property type="entry name" value="RsdA/BaiN/AoA(So)_Rossmann"/>
</dbReference>
<evidence type="ECO:0000256" key="2">
    <source>
        <dbReference type="ARBA" id="ARBA00022630"/>
    </source>
</evidence>
<dbReference type="Gene3D" id="1.10.8.260">
    <property type="entry name" value="HI0933 insert domain-like"/>
    <property type="match status" value="1"/>
</dbReference>
<sequence>MRVAVIGAGAAGMMAASVCECEVVLFEKNEKLGKKLFITGKGRCNLTNAKDISEFFDSINRNPKFLYSALYTFSNESVIKKFESYGLKLKVERGDRVFPESDKSSDVIKTYEKMLKDNNVEIRLNTEVHKINKIDEKFEVDGETFDKVIVACGGVSYRTTGSTGDGYKFAKSFGHKIVDLKPALAPILLNIDCSDLSGLGLKNVELNAFSGNKKISSEFGEMLFTHNGISGPIVLRMSSLINRKNNIKLFLDLKPALDTQTLDKRILKDFEEFKNKDIANALKNLLPKKLIDLILKYANIPYYKKVNEISKQDRHNLVKTIKNLNLEYKSIMDINASIVTSGGVDTREIDSSTMESKLVKSLYFAGETIDIDAMTGGYNLQLANSTGYLAGINASKI</sequence>
<dbReference type="SUPFAM" id="SSF160996">
    <property type="entry name" value="HI0933 insert domain-like"/>
    <property type="match status" value="1"/>
</dbReference>
<dbReference type="RefSeq" id="WP_004823062.1">
    <property type="nucleotide sequence ID" value="NZ_UGTH01000001.1"/>
</dbReference>
<evidence type="ECO:0000256" key="3">
    <source>
        <dbReference type="ARBA" id="ARBA00022827"/>
    </source>
</evidence>
<dbReference type="InterPro" id="IPR004792">
    <property type="entry name" value="BaiN-like"/>
</dbReference>
<dbReference type="Proteomes" id="UP000254777">
    <property type="component" value="Unassembled WGS sequence"/>
</dbReference>
<evidence type="ECO:0000259" key="5">
    <source>
        <dbReference type="Pfam" id="PF22780"/>
    </source>
</evidence>
<gene>
    <name evidence="6" type="ORF">NCTC11088_01871</name>
</gene>
<dbReference type="PANTHER" id="PTHR42887:SF2">
    <property type="entry name" value="OS12G0638800 PROTEIN"/>
    <property type="match status" value="1"/>
</dbReference>
<evidence type="ECO:0000313" key="7">
    <source>
        <dbReference type="Proteomes" id="UP000254777"/>
    </source>
</evidence>
<proteinExistence type="predicted"/>
<keyword evidence="3" id="KW-0274">FAD</keyword>
<accession>A0A379DE72</accession>
<dbReference type="InterPro" id="IPR023166">
    <property type="entry name" value="BaiN-like_dom_sf"/>
</dbReference>
<dbReference type="Gene3D" id="3.50.50.60">
    <property type="entry name" value="FAD/NAD(P)-binding domain"/>
    <property type="match status" value="1"/>
</dbReference>
<dbReference type="InterPro" id="IPR055178">
    <property type="entry name" value="RsdA/BaiN/AoA(So)-like_dom"/>
</dbReference>